<feature type="domain" description="Lin1244/Lin1753-like N-terminal" evidence="1">
    <location>
        <begin position="11"/>
        <end position="104"/>
    </location>
</feature>
<dbReference type="InterPro" id="IPR025400">
    <property type="entry name" value="Lin1244/Lin1753-like_N"/>
</dbReference>
<dbReference type="AlphaFoldDB" id="A0A845R0Y1"/>
<evidence type="ECO:0000313" key="3">
    <source>
        <dbReference type="Proteomes" id="UP000467132"/>
    </source>
</evidence>
<reference evidence="2 3" key="1">
    <citation type="submission" date="2018-08" db="EMBL/GenBank/DDBJ databases">
        <title>Murine metabolic-syndrome-specific gut microbial biobank.</title>
        <authorList>
            <person name="Liu C."/>
        </authorList>
    </citation>
    <scope>NUCLEOTIDE SEQUENCE [LARGE SCALE GENOMIC DNA]</scope>
    <source>
        <strain evidence="2 3">583</strain>
    </source>
</reference>
<proteinExistence type="predicted"/>
<dbReference type="OrthoDB" id="1047417at2"/>
<dbReference type="Proteomes" id="UP000467132">
    <property type="component" value="Unassembled WGS sequence"/>
</dbReference>
<dbReference type="Pfam" id="PF14297">
    <property type="entry name" value="Lin1244_N"/>
    <property type="match status" value="1"/>
</dbReference>
<comment type="caution">
    <text evidence="2">The sequence shown here is derived from an EMBL/GenBank/DDBJ whole genome shotgun (WGS) entry which is preliminary data.</text>
</comment>
<sequence length="310" mass="35916">MARPIKKGLDYYPLDVDFLQDIKVRKIMRACGIQSITILISLLSSIYRDEGYYVGWDNDMTFLVADEVGASEGAVVEVVNKAVQVNFFNKNIFDEYKILTSKGIQKRFLEAVSRRKDINLILEYLLIDLDNDYINRVNVNINSINVNRSTQSKVKKSKVKKSKEYNNKKKDDCCDDFDNDLLNEEELSDTKKENFKVIANLYQKCGFTINGFTPEWIKQTLEQYGFEWFKNAILLAEKHDARSKSYVETILTNWNTNGGMDLGGKKKPQKPKGKKVQTQFHNFEQRTTKYSADELEAKVRKKFKNKISGM</sequence>
<dbReference type="RefSeq" id="WP_160198555.1">
    <property type="nucleotide sequence ID" value="NZ_QXXA01000019.1"/>
</dbReference>
<gene>
    <name evidence="2" type="ORF">D3Z33_14615</name>
</gene>
<dbReference type="EMBL" id="QXXA01000019">
    <property type="protein sequence ID" value="NBI08090.1"/>
    <property type="molecule type" value="Genomic_DNA"/>
</dbReference>
<dbReference type="InterPro" id="IPR034829">
    <property type="entry name" value="DnaD-like_sf"/>
</dbReference>
<organism evidence="2 3">
    <name type="scientific">Senegalia massiliensis</name>
    <dbReference type="NCBI Taxonomy" id="1720316"/>
    <lineage>
        <taxon>Bacteria</taxon>
        <taxon>Bacillati</taxon>
        <taxon>Bacillota</taxon>
        <taxon>Clostridia</taxon>
        <taxon>Eubacteriales</taxon>
        <taxon>Clostridiaceae</taxon>
        <taxon>Senegalia</taxon>
    </lineage>
</organism>
<evidence type="ECO:0000259" key="1">
    <source>
        <dbReference type="Pfam" id="PF14297"/>
    </source>
</evidence>
<name>A0A845R0Y1_9CLOT</name>
<accession>A0A845R0Y1</accession>
<evidence type="ECO:0000313" key="2">
    <source>
        <dbReference type="EMBL" id="NBI08090.1"/>
    </source>
</evidence>
<keyword evidence="3" id="KW-1185">Reference proteome</keyword>
<dbReference type="PANTHER" id="PTHR39196:SF1">
    <property type="entry name" value="PRIMOSOME, DNAD SUBUNIT"/>
    <property type="match status" value="1"/>
</dbReference>
<dbReference type="SUPFAM" id="SSF158499">
    <property type="entry name" value="DnaD domain-like"/>
    <property type="match status" value="1"/>
</dbReference>
<protein>
    <submittedName>
        <fullName evidence="2">DUF4373 domain-containing protein</fullName>
    </submittedName>
</protein>
<dbReference type="Gene3D" id="1.10.10.630">
    <property type="entry name" value="DnaD domain-like"/>
    <property type="match status" value="1"/>
</dbReference>
<dbReference type="PANTHER" id="PTHR39196">
    <property type="entry name" value="PRIMOSOME, DNAD SUBUNIT"/>
    <property type="match status" value="1"/>
</dbReference>